<dbReference type="InterPro" id="IPR006824">
    <property type="entry name" value="DNA_helicase_Baculovir"/>
</dbReference>
<sequence length="1222" mass="143832">MIDNILQFFLKNVPQDKTYEINNLQDANYLIIRNTKTGTRKLFEYVANFQQFLNTIKNNFNGSCAKHDMNTFCEDNETLVEKQAVNNCLNNHNWVLESNDFCIYVKPFLLKKHYDVIHKYIDFEEFFKSSTPGYINETVQIGEYYYWPNWPKEQAFSFTGWQLYLNIKFGITIEPTIPIIHNKNLGPVDLFVFDPKCFLNVELSLRTNHTSPQTLFVNGKTKFDDSHEDLFILKMADGTVATCKVNVDLVNSDKNFFNYIRDDINLEECITVPKYKHIVNVNLKSLRTFEQNNFYKNDIHLNETRTKKVRVVPIISASSENADYIQTQINLTIASINESMVKVLAVNERANDSNVLYHYFVKSQFKNFDYIIFVMWKILVKNENFSYRETDIKLFLELLCESLFACDKESLNIALKRCEPYKKQEKVVFNRACNEWFDFDDTKPCVSLGYYYGIHYMIYLTLSSKNELLEYDELWAYTYDNVMDLKLPPDVMCKGYFRKLENVVTGVNLVFNGKHYQIVKKEDDLFKMVKSNCYKLSNIKFNNWKYMYLTTHGVYNVFTNSFHSSCPFLLGTTLPQTFKKPTDEKYLPEEAFNYMLATSSEELNIYRIYHIAKICRDVKMLKTNMAIVGYMGNCTKCQADMRIELNNLFRDLWNLDDENLIALALYINKNKVSDMLHNLKCKPCKSSVLGARPKCKCFKKIKINRKALKVCLIMDMFGNNAELSELIWMLIFTNKTYVSTTLLRTTSDCVHQHGEFFSKEHNKIIQYLYRTIHKIEYVDMLMDKFNDKCLFLNELYNDVAREPDVQFDDSENICKFSTHHFNALTILKKYNVWWDKIILARSTDDLPTWLTRFYMRIIMSKIDLKDYSYNYLKKIVEGYLYFKRFTNFNHANAIMLMHFAASLAIPVDYGKKAIYMPGEPGSGKSSFFELLDYLVLMHKFDDDNHNGETNKETSDKEVSKLNSQLYTINELKQCSEAYFKKHADSSKSDSKSRKYQGLLKYEANYKMLIVNNKPLYVDDYDDGVQDRFLIVYTNHKFVDTIKFSGSVYEHIKSKLFPIESLYYESLVTPVRLFLSHVLMYKRDPKTGFVIYKTLLNNDSMQKHNLMCLSINNSPLYALIYILNIRAVRNCTMTIGEDKMEEMIGIAVQHLKNFLHPSFIQYNYKKNINGSTSKSFVFNEQILLQQIKNKFKNNFNKNRNVFYNINMALTRNDLITNVPNFIC</sequence>
<dbReference type="GO" id="GO:0003678">
    <property type="term" value="F:DNA helicase activity"/>
    <property type="evidence" value="ECO:0007669"/>
    <property type="project" value="InterPro"/>
</dbReference>
<dbReference type="Proteomes" id="UP001256712">
    <property type="component" value="Segment"/>
</dbReference>
<dbReference type="EMBL" id="OL685370">
    <property type="protein sequence ID" value="USC25938.1"/>
    <property type="molecule type" value="Genomic_DNA"/>
</dbReference>
<protein>
    <submittedName>
        <fullName evidence="1">Helicase</fullName>
    </submittedName>
</protein>
<organism evidence="1 2">
    <name type="scientific">Palpita vitrealis nucleopolyhedrovirus</name>
    <dbReference type="NCBI Taxonomy" id="2951960"/>
    <lineage>
        <taxon>Viruses</taxon>
        <taxon>Viruses incertae sedis</taxon>
        <taxon>Naldaviricetes</taxon>
        <taxon>Lefavirales</taxon>
        <taxon>Baculoviridae</taxon>
        <taxon>Alphabaculovirus</taxon>
        <taxon>Alphabaculovirus pavitrealis</taxon>
    </lineage>
</organism>
<evidence type="ECO:0000313" key="2">
    <source>
        <dbReference type="Proteomes" id="UP001256712"/>
    </source>
</evidence>
<accession>A0AAE9LNI6</accession>
<keyword evidence="1" id="KW-0347">Helicase</keyword>
<keyword evidence="1" id="KW-0547">Nucleotide-binding</keyword>
<keyword evidence="1" id="KW-0378">Hydrolase</keyword>
<keyword evidence="2" id="KW-1185">Reference proteome</keyword>
<proteinExistence type="predicted"/>
<evidence type="ECO:0000313" key="1">
    <source>
        <dbReference type="EMBL" id="USC25938.1"/>
    </source>
</evidence>
<keyword evidence="1" id="KW-0067">ATP-binding</keyword>
<dbReference type="Pfam" id="PF04735">
    <property type="entry name" value="Baculo_helicase"/>
    <property type="match status" value="1"/>
</dbReference>
<reference evidence="1" key="1">
    <citation type="journal article" date="2022" name="J. Invertebr. Pathol.">
        <title>Identification of a new nucleopolyhedrovirus isolated from the olive leaf moth, Palpita vitrealis, from two locations in Egypt.</title>
        <authorList>
            <person name="El-Salamouny S."/>
            <person name="Wennmann J.T."/>
            <person name="Kleespies R.G."/>
            <person name="Richert-Poggeler K.R."/>
            <person name="Mansour A."/>
            <person name="Awad M."/>
            <person name="Agamy E."/>
            <person name="Salama R."/>
            <person name="Jehle J.A."/>
        </authorList>
    </citation>
    <scope>NUCLEOTIDE SEQUENCE</scope>
    <source>
        <strain evidence="1">Giza 2005</strain>
    </source>
</reference>
<dbReference type="GO" id="GO:0019079">
    <property type="term" value="P:viral genome replication"/>
    <property type="evidence" value="ECO:0007669"/>
    <property type="project" value="InterPro"/>
</dbReference>
<name>A0AAE9LNI6_9ABAC</name>